<dbReference type="GO" id="GO:0003676">
    <property type="term" value="F:nucleic acid binding"/>
    <property type="evidence" value="ECO:0007669"/>
    <property type="project" value="InterPro"/>
</dbReference>
<protein>
    <recommendedName>
        <fullName evidence="1">Reverse transcriptase Ty1/copia-type domain-containing protein</fullName>
    </recommendedName>
</protein>
<organism evidence="2 3">
    <name type="scientific">Patella caerulea</name>
    <name type="common">Rayed Mediterranean limpet</name>
    <dbReference type="NCBI Taxonomy" id="87958"/>
    <lineage>
        <taxon>Eukaryota</taxon>
        <taxon>Metazoa</taxon>
        <taxon>Spiralia</taxon>
        <taxon>Lophotrochozoa</taxon>
        <taxon>Mollusca</taxon>
        <taxon>Gastropoda</taxon>
        <taxon>Patellogastropoda</taxon>
        <taxon>Patelloidea</taxon>
        <taxon>Patellidae</taxon>
        <taxon>Patella</taxon>
    </lineage>
</organism>
<dbReference type="PANTHER" id="PTHR11439:SF483">
    <property type="entry name" value="PEPTIDE SYNTHASE GLIP-LIKE, PUTATIVE (AFU_ORTHOLOGUE AFUA_3G12920)-RELATED"/>
    <property type="match status" value="1"/>
</dbReference>
<dbReference type="InterPro" id="IPR036397">
    <property type="entry name" value="RNaseH_sf"/>
</dbReference>
<dbReference type="Gene3D" id="3.30.420.10">
    <property type="entry name" value="Ribonuclease H-like superfamily/Ribonuclease H"/>
    <property type="match status" value="1"/>
</dbReference>
<dbReference type="AlphaFoldDB" id="A0AAN8JNI0"/>
<keyword evidence="3" id="KW-1185">Reference proteome</keyword>
<reference evidence="2 3" key="1">
    <citation type="submission" date="2024-01" db="EMBL/GenBank/DDBJ databases">
        <title>The genome of the rayed Mediterranean limpet Patella caerulea (Linnaeus, 1758).</title>
        <authorList>
            <person name="Anh-Thu Weber A."/>
            <person name="Halstead-Nussloch G."/>
        </authorList>
    </citation>
    <scope>NUCLEOTIDE SEQUENCE [LARGE SCALE GENOMIC DNA]</scope>
    <source>
        <strain evidence="2">AATW-2023a</strain>
        <tissue evidence="2">Whole specimen</tissue>
    </source>
</reference>
<dbReference type="CDD" id="cd09272">
    <property type="entry name" value="RNase_HI_RT_Ty1"/>
    <property type="match status" value="1"/>
</dbReference>
<dbReference type="GO" id="GO:0006259">
    <property type="term" value="P:DNA metabolic process"/>
    <property type="evidence" value="ECO:0007669"/>
    <property type="project" value="UniProtKB-ARBA"/>
</dbReference>
<dbReference type="EMBL" id="JAZGQO010000009">
    <property type="protein sequence ID" value="KAK6178610.1"/>
    <property type="molecule type" value="Genomic_DNA"/>
</dbReference>
<comment type="caution">
    <text evidence="2">The sequence shown here is derived from an EMBL/GenBank/DDBJ whole genome shotgun (WGS) entry which is preliminary data.</text>
</comment>
<sequence>MRIFLCIAAMKNWKVKTTDIKSAFLQGKEIKRDIYLIPLIESESNGKLWKLKHGLYGLKDGARQFYLSVKEELEKLQFTQCELDPAMFFVTVKGNLCGLLCCHVDDFLHAGNDYFEMLMCKLRSRFSAGKIEETNFRYIGFQIIQEDGQIILDHSDYMNNLQTVHIDPERALEKTENLTPGEQTSFRKLIGQLNWAVQGSRPDMAFELISLSTKLQCATVSDLIRAIKQINRLKDVDSVLNFPKLQCDKSELKLVLYTDASLGNLNNGLGSTAAHILWLVDSNHNSCPISWHSAKIKRVVRSTLAAEMLSLQEGLESCVYYRSILTNLLGIDPSDIDIIAYVDNKSVIEGIASTKLVDDKRLRIDIAAIQESVQKHEVKHIKWIKGDDQLANCMTKRGANGFTLLKVLHQGLLYFP</sequence>
<dbReference type="Pfam" id="PF07727">
    <property type="entry name" value="RVT_2"/>
    <property type="match status" value="1"/>
</dbReference>
<dbReference type="InterPro" id="IPR013103">
    <property type="entry name" value="RVT_2"/>
</dbReference>
<evidence type="ECO:0000313" key="3">
    <source>
        <dbReference type="Proteomes" id="UP001347796"/>
    </source>
</evidence>
<dbReference type="PANTHER" id="PTHR11439">
    <property type="entry name" value="GAG-POL-RELATED RETROTRANSPOSON"/>
    <property type="match status" value="1"/>
</dbReference>
<dbReference type="InterPro" id="IPR043502">
    <property type="entry name" value="DNA/RNA_pol_sf"/>
</dbReference>
<accession>A0AAN8JNI0</accession>
<evidence type="ECO:0000313" key="2">
    <source>
        <dbReference type="EMBL" id="KAK6178610.1"/>
    </source>
</evidence>
<name>A0AAN8JNI0_PATCE</name>
<dbReference type="SUPFAM" id="SSF56672">
    <property type="entry name" value="DNA/RNA polymerases"/>
    <property type="match status" value="1"/>
</dbReference>
<proteinExistence type="predicted"/>
<dbReference type="Proteomes" id="UP001347796">
    <property type="component" value="Unassembled WGS sequence"/>
</dbReference>
<evidence type="ECO:0000259" key="1">
    <source>
        <dbReference type="Pfam" id="PF07727"/>
    </source>
</evidence>
<gene>
    <name evidence="2" type="ORF">SNE40_013361</name>
</gene>
<feature type="domain" description="Reverse transcriptase Ty1/copia-type" evidence="1">
    <location>
        <begin position="2"/>
        <end position="161"/>
    </location>
</feature>